<dbReference type="Proteomes" id="UP000287033">
    <property type="component" value="Unassembled WGS sequence"/>
</dbReference>
<organism evidence="2 3">
    <name type="scientific">Chiloscyllium punctatum</name>
    <name type="common">Brownbanded bambooshark</name>
    <name type="synonym">Hemiscyllium punctatum</name>
    <dbReference type="NCBI Taxonomy" id="137246"/>
    <lineage>
        <taxon>Eukaryota</taxon>
        <taxon>Metazoa</taxon>
        <taxon>Chordata</taxon>
        <taxon>Craniata</taxon>
        <taxon>Vertebrata</taxon>
        <taxon>Chondrichthyes</taxon>
        <taxon>Elasmobranchii</taxon>
        <taxon>Galeomorphii</taxon>
        <taxon>Galeoidea</taxon>
        <taxon>Orectolobiformes</taxon>
        <taxon>Hemiscylliidae</taxon>
        <taxon>Chiloscyllium</taxon>
    </lineage>
</organism>
<feature type="region of interest" description="Disordered" evidence="1">
    <location>
        <begin position="1"/>
        <end position="97"/>
    </location>
</feature>
<feature type="compositionally biased region" description="Basic and acidic residues" evidence="1">
    <location>
        <begin position="40"/>
        <end position="50"/>
    </location>
</feature>
<dbReference type="AlphaFoldDB" id="A0A401TYQ2"/>
<evidence type="ECO:0000256" key="1">
    <source>
        <dbReference type="SAM" id="MobiDB-lite"/>
    </source>
</evidence>
<feature type="non-terminal residue" evidence="2">
    <location>
        <position position="1"/>
    </location>
</feature>
<accession>A0A401TYQ2</accession>
<proteinExistence type="predicted"/>
<gene>
    <name evidence="2" type="ORF">chiPu_0032016</name>
</gene>
<feature type="compositionally biased region" description="Polar residues" evidence="1">
    <location>
        <begin position="131"/>
        <end position="140"/>
    </location>
</feature>
<feature type="compositionally biased region" description="Basic residues" evidence="1">
    <location>
        <begin position="57"/>
        <end position="70"/>
    </location>
</feature>
<name>A0A401TYQ2_CHIPU</name>
<feature type="region of interest" description="Disordered" evidence="1">
    <location>
        <begin position="131"/>
        <end position="172"/>
    </location>
</feature>
<evidence type="ECO:0000313" key="2">
    <source>
        <dbReference type="EMBL" id="GCC47769.1"/>
    </source>
</evidence>
<dbReference type="EMBL" id="BEZZ01225452">
    <property type="protein sequence ID" value="GCC47769.1"/>
    <property type="molecule type" value="Genomic_DNA"/>
</dbReference>
<feature type="compositionally biased region" description="Basic and acidic residues" evidence="1">
    <location>
        <begin position="1"/>
        <end position="22"/>
    </location>
</feature>
<keyword evidence="3" id="KW-1185">Reference proteome</keyword>
<evidence type="ECO:0000313" key="3">
    <source>
        <dbReference type="Proteomes" id="UP000287033"/>
    </source>
</evidence>
<comment type="caution">
    <text evidence="2">The sequence shown here is derived from an EMBL/GenBank/DDBJ whole genome shotgun (WGS) entry which is preliminary data.</text>
</comment>
<reference evidence="2 3" key="1">
    <citation type="journal article" date="2018" name="Nat. Ecol. Evol.">
        <title>Shark genomes provide insights into elasmobranch evolution and the origin of vertebrates.</title>
        <authorList>
            <person name="Hara Y"/>
            <person name="Yamaguchi K"/>
            <person name="Onimaru K"/>
            <person name="Kadota M"/>
            <person name="Koyanagi M"/>
            <person name="Keeley SD"/>
            <person name="Tatsumi K"/>
            <person name="Tanaka K"/>
            <person name="Motone F"/>
            <person name="Kageyama Y"/>
            <person name="Nozu R"/>
            <person name="Adachi N"/>
            <person name="Nishimura O"/>
            <person name="Nakagawa R"/>
            <person name="Tanegashima C"/>
            <person name="Kiyatake I"/>
            <person name="Matsumoto R"/>
            <person name="Murakumo K"/>
            <person name="Nishida K"/>
            <person name="Terakita A"/>
            <person name="Kuratani S"/>
            <person name="Sato K"/>
            <person name="Hyodo S Kuraku.S."/>
        </authorList>
    </citation>
    <scope>NUCLEOTIDE SEQUENCE [LARGE SCALE GENOMIC DNA]</scope>
</reference>
<sequence length="172" mass="19067">LVERHRERDRRRPEQEVHELRAGKVGGVGGPGQQQEQTDDPQRMQHRIGERMPPCLQRHRIGRRIGQQRHRQPEQRRLGEINPERERIAAHGSSSRENRLLAATKVATVASSVTMTDSARITRIAMPCSASRSSFCTTPTPAGMKSSDRLASMPRLALSTPSLPSGPRASAG</sequence>
<protein>
    <submittedName>
        <fullName evidence="2">Uncharacterized protein</fullName>
    </submittedName>
</protein>
<feature type="compositionally biased region" description="Basic and acidic residues" evidence="1">
    <location>
        <begin position="71"/>
        <end position="97"/>
    </location>
</feature>